<dbReference type="InterPro" id="IPR036291">
    <property type="entry name" value="NAD(P)-bd_dom_sf"/>
</dbReference>
<evidence type="ECO:0000256" key="3">
    <source>
        <dbReference type="ARBA" id="ARBA00005854"/>
    </source>
</evidence>
<dbReference type="Gene3D" id="3.30.70.260">
    <property type="match status" value="1"/>
</dbReference>
<dbReference type="EMBL" id="CP002582">
    <property type="protein sequence ID" value="ADZ83797.1"/>
    <property type="molecule type" value="Genomic_DNA"/>
</dbReference>
<dbReference type="SUPFAM" id="SSF52283">
    <property type="entry name" value="Formate/glycerate dehydrogenase catalytic domain-like"/>
    <property type="match status" value="1"/>
</dbReference>
<dbReference type="CDD" id="cd04901">
    <property type="entry name" value="ACT_3PGDH"/>
    <property type="match status" value="1"/>
</dbReference>
<dbReference type="HOGENOM" id="CLU_019796_9_0_9"/>
<dbReference type="PANTHER" id="PTHR42938">
    <property type="entry name" value="FORMATE DEHYDROGENASE 1"/>
    <property type="match status" value="1"/>
</dbReference>
<proteinExistence type="inferred from homology"/>
<evidence type="ECO:0000313" key="14">
    <source>
        <dbReference type="EMBL" id="ADZ83797.1"/>
    </source>
</evidence>
<comment type="pathway">
    <text evidence="2">Amino-acid biosynthesis; L-serine biosynthesis; L-serine from 3-phospho-D-glycerate: step 1/3.</text>
</comment>
<reference evidence="14 15" key="1">
    <citation type="journal article" date="2011" name="J. Bacteriol.">
        <title>Complete genome sequence of the cellulose-degrading bacterium Cellulosilyticum lentocellum.</title>
        <authorList>
            <consortium name="US DOE Joint Genome Institute"/>
            <person name="Miller D.A."/>
            <person name="Suen G."/>
            <person name="Bruce D."/>
            <person name="Copeland A."/>
            <person name="Cheng J.F."/>
            <person name="Detter C."/>
            <person name="Goodwin L.A."/>
            <person name="Han C.S."/>
            <person name="Hauser L.J."/>
            <person name="Land M.L."/>
            <person name="Lapidus A."/>
            <person name="Lucas S."/>
            <person name="Meincke L."/>
            <person name="Pitluck S."/>
            <person name="Tapia R."/>
            <person name="Teshima H."/>
            <person name="Woyke T."/>
            <person name="Fox B.G."/>
            <person name="Angert E.R."/>
            <person name="Currie C.R."/>
        </authorList>
    </citation>
    <scope>NUCLEOTIDE SEQUENCE [LARGE SCALE GENOMIC DNA]</scope>
    <source>
        <strain evidence="15">ATCC 49066 / DSM 5427 / NCIMB 11756 / RHM5</strain>
    </source>
</reference>
<comment type="catalytic activity">
    <reaction evidence="10">
        <text>(R)-2-hydroxyglutarate + NAD(+) = 2-oxoglutarate + NADH + H(+)</text>
        <dbReference type="Rhea" id="RHEA:49612"/>
        <dbReference type="ChEBI" id="CHEBI:15378"/>
        <dbReference type="ChEBI" id="CHEBI:15801"/>
        <dbReference type="ChEBI" id="CHEBI:16810"/>
        <dbReference type="ChEBI" id="CHEBI:57540"/>
        <dbReference type="ChEBI" id="CHEBI:57945"/>
        <dbReference type="EC" id="1.1.1.399"/>
    </reaction>
</comment>
<accession>F2JQD5</accession>
<evidence type="ECO:0000256" key="9">
    <source>
        <dbReference type="ARBA" id="ARBA00030455"/>
    </source>
</evidence>
<dbReference type="Pfam" id="PF00389">
    <property type="entry name" value="2-Hacid_dh"/>
    <property type="match status" value="1"/>
</dbReference>
<comment type="similarity">
    <text evidence="3 12">Belongs to the D-isomer specific 2-hydroxyacid dehydrogenase family.</text>
</comment>
<dbReference type="InterPro" id="IPR006140">
    <property type="entry name" value="D-isomer_DH_NAD-bd"/>
</dbReference>
<dbReference type="PROSITE" id="PS00065">
    <property type="entry name" value="D_2_HYDROXYACID_DH_1"/>
    <property type="match status" value="1"/>
</dbReference>
<dbReference type="CDD" id="cd12174">
    <property type="entry name" value="PGDH_like_3"/>
    <property type="match status" value="1"/>
</dbReference>
<evidence type="ECO:0000256" key="12">
    <source>
        <dbReference type="RuleBase" id="RU003719"/>
    </source>
</evidence>
<sequence>MYTVHTLNKISQNGLALLGDAYKVSDELNNADAILVRSAKMHDMVLPESVKAVARAGAGVNNIPIEAYAEKGIVVFNTPGANANAVKELVLCGLLLASRKVVDGINWAKTLESDVAKTVEKGKGAFGGGEILGKKLGVIGLGAIGVMVANAAQALGMEVIGYDPYISVDAAWGLSRHIKHANTLDEIYAEADYITIHVPLLDSTKHMLNKEAFDKMKTGVAVLNFSRDTLVQNEDMKVAIAEGKVAKYVTDFPVEDVLNQENIIAIPHLGASTEESEENCAVMAVKEIKDYLEQGNITHSVNYPECSMIWNTSARLAIAHKNTPAILGKITAIIAEQGINIQDMTNRSRGDYAYTLIDTDTSISEEDIQRIESVDNVIKVRILTK</sequence>
<dbReference type="EC" id="1.1.1.95" evidence="5"/>
<dbReference type="eggNOG" id="COG0111">
    <property type="taxonomic scope" value="Bacteria"/>
</dbReference>
<dbReference type="GO" id="GO:0051287">
    <property type="term" value="F:NAD binding"/>
    <property type="evidence" value="ECO:0007669"/>
    <property type="project" value="InterPro"/>
</dbReference>
<dbReference type="GO" id="GO:0004617">
    <property type="term" value="F:phosphoglycerate dehydrogenase activity"/>
    <property type="evidence" value="ECO:0007669"/>
    <property type="project" value="UniProtKB-EC"/>
</dbReference>
<dbReference type="SUPFAM" id="SSF51735">
    <property type="entry name" value="NAD(P)-binding Rossmann-fold domains"/>
    <property type="match status" value="1"/>
</dbReference>
<keyword evidence="8" id="KW-0520">NAD</keyword>
<evidence type="ECO:0000256" key="2">
    <source>
        <dbReference type="ARBA" id="ARBA00005216"/>
    </source>
</evidence>
<name>F2JQD5_CELLD</name>
<gene>
    <name evidence="14" type="ordered locus">Clole_2083</name>
</gene>
<evidence type="ECO:0000256" key="10">
    <source>
        <dbReference type="ARBA" id="ARBA00048126"/>
    </source>
</evidence>
<evidence type="ECO:0000256" key="8">
    <source>
        <dbReference type="ARBA" id="ARBA00023027"/>
    </source>
</evidence>
<dbReference type="Pfam" id="PF02826">
    <property type="entry name" value="2-Hacid_dh_C"/>
    <property type="match status" value="1"/>
</dbReference>
<evidence type="ECO:0000256" key="5">
    <source>
        <dbReference type="ARBA" id="ARBA00013143"/>
    </source>
</evidence>
<dbReference type="InterPro" id="IPR029752">
    <property type="entry name" value="D-isomer_DH_CS1"/>
</dbReference>
<dbReference type="EC" id="1.1.1.399" evidence="4"/>
<comment type="catalytic activity">
    <reaction evidence="11">
        <text>(2R)-3-phosphoglycerate + NAD(+) = 3-phosphooxypyruvate + NADH + H(+)</text>
        <dbReference type="Rhea" id="RHEA:12641"/>
        <dbReference type="ChEBI" id="CHEBI:15378"/>
        <dbReference type="ChEBI" id="CHEBI:18110"/>
        <dbReference type="ChEBI" id="CHEBI:57540"/>
        <dbReference type="ChEBI" id="CHEBI:57945"/>
        <dbReference type="ChEBI" id="CHEBI:58272"/>
        <dbReference type="EC" id="1.1.1.95"/>
    </reaction>
</comment>
<comment type="function">
    <text evidence="1">Catalyzes the reversible oxidation of 3-phospho-D-glycerate to 3-phosphonooxypyruvate, the first step of the phosphorylated L-serine biosynthesis pathway. Also catalyzes the reversible oxidation of 2-hydroxyglutarate to 2-oxoglutarate.</text>
</comment>
<dbReference type="PROSITE" id="PS51671">
    <property type="entry name" value="ACT"/>
    <property type="match status" value="1"/>
</dbReference>
<dbReference type="InterPro" id="IPR006139">
    <property type="entry name" value="D-isomer_2_OHA_DH_cat_dom"/>
</dbReference>
<feature type="domain" description="ACT" evidence="13">
    <location>
        <begin position="315"/>
        <end position="385"/>
    </location>
</feature>
<protein>
    <recommendedName>
        <fullName evidence="6">D-3-phosphoglycerate dehydrogenase</fullName>
        <ecNumber evidence="4">1.1.1.399</ecNumber>
        <ecNumber evidence="5">1.1.1.95</ecNumber>
    </recommendedName>
    <alternativeName>
        <fullName evidence="9">2-oxoglutarate reductase</fullName>
    </alternativeName>
</protein>
<dbReference type="InterPro" id="IPR002912">
    <property type="entry name" value="ACT_dom"/>
</dbReference>
<evidence type="ECO:0000259" key="13">
    <source>
        <dbReference type="PROSITE" id="PS51671"/>
    </source>
</evidence>
<dbReference type="AlphaFoldDB" id="F2JQD5"/>
<dbReference type="KEGG" id="cle:Clole_2083"/>
<dbReference type="Gene3D" id="3.40.50.720">
    <property type="entry name" value="NAD(P)-binding Rossmann-like Domain"/>
    <property type="match status" value="2"/>
</dbReference>
<dbReference type="STRING" id="642492.Clole_2083"/>
<keyword evidence="7 12" id="KW-0560">Oxidoreductase</keyword>
<evidence type="ECO:0000313" key="15">
    <source>
        <dbReference type="Proteomes" id="UP000008467"/>
    </source>
</evidence>
<evidence type="ECO:0000256" key="6">
    <source>
        <dbReference type="ARBA" id="ARBA00021582"/>
    </source>
</evidence>
<evidence type="ECO:0000256" key="11">
    <source>
        <dbReference type="ARBA" id="ARBA00048731"/>
    </source>
</evidence>
<keyword evidence="15" id="KW-1185">Reference proteome</keyword>
<evidence type="ECO:0000256" key="7">
    <source>
        <dbReference type="ARBA" id="ARBA00023002"/>
    </source>
</evidence>
<dbReference type="InterPro" id="IPR045865">
    <property type="entry name" value="ACT-like_dom_sf"/>
</dbReference>
<evidence type="ECO:0000256" key="1">
    <source>
        <dbReference type="ARBA" id="ARBA00003800"/>
    </source>
</evidence>
<dbReference type="RefSeq" id="WP_013657091.1">
    <property type="nucleotide sequence ID" value="NC_015275.1"/>
</dbReference>
<dbReference type="PANTHER" id="PTHR42938:SF47">
    <property type="entry name" value="HYDROXYPYRUVATE REDUCTASE"/>
    <property type="match status" value="1"/>
</dbReference>
<dbReference type="Proteomes" id="UP000008467">
    <property type="component" value="Chromosome"/>
</dbReference>
<evidence type="ECO:0000256" key="4">
    <source>
        <dbReference type="ARBA" id="ARBA00013001"/>
    </source>
</evidence>
<organism evidence="14 15">
    <name type="scientific">Cellulosilyticum lentocellum (strain ATCC 49066 / DSM 5427 / NCIMB 11756 / RHM5)</name>
    <name type="common">Clostridium lentocellum</name>
    <dbReference type="NCBI Taxonomy" id="642492"/>
    <lineage>
        <taxon>Bacteria</taxon>
        <taxon>Bacillati</taxon>
        <taxon>Bacillota</taxon>
        <taxon>Clostridia</taxon>
        <taxon>Lachnospirales</taxon>
        <taxon>Cellulosilyticaceae</taxon>
        <taxon>Cellulosilyticum</taxon>
    </lineage>
</organism>
<dbReference type="SUPFAM" id="SSF55021">
    <property type="entry name" value="ACT-like"/>
    <property type="match status" value="1"/>
</dbReference>
<dbReference type="UniPathway" id="UPA00135">
    <property type="reaction ID" value="UER00196"/>
</dbReference>